<organism evidence="2">
    <name type="scientific">uncultured Dysgonomonas sp</name>
    <dbReference type="NCBI Taxonomy" id="206096"/>
    <lineage>
        <taxon>Bacteria</taxon>
        <taxon>Pseudomonadati</taxon>
        <taxon>Bacteroidota</taxon>
        <taxon>Bacteroidia</taxon>
        <taxon>Bacteroidales</taxon>
        <taxon>Dysgonomonadaceae</taxon>
        <taxon>Dysgonomonas</taxon>
        <taxon>environmental samples</taxon>
    </lineage>
</organism>
<dbReference type="EMBL" id="FLUM01000003">
    <property type="protein sequence ID" value="SBW04446.1"/>
    <property type="molecule type" value="Genomic_DNA"/>
</dbReference>
<dbReference type="Pfam" id="PF12867">
    <property type="entry name" value="DinB_2"/>
    <property type="match status" value="1"/>
</dbReference>
<feature type="domain" description="DinB-like" evidence="1">
    <location>
        <begin position="24"/>
        <end position="154"/>
    </location>
</feature>
<proteinExistence type="predicted"/>
<evidence type="ECO:0000313" key="2">
    <source>
        <dbReference type="EMBL" id="SBW04446.1"/>
    </source>
</evidence>
<accession>A0A212JYE1</accession>
<reference evidence="2" key="1">
    <citation type="submission" date="2016-04" db="EMBL/GenBank/DDBJ databases">
        <authorList>
            <person name="Evans L.H."/>
            <person name="Alamgir A."/>
            <person name="Owens N."/>
            <person name="Weber N.D."/>
            <person name="Virtaneva K."/>
            <person name="Barbian K."/>
            <person name="Babar A."/>
            <person name="Rosenke K."/>
        </authorList>
    </citation>
    <scope>NUCLEOTIDE SEQUENCE</scope>
    <source>
        <strain evidence="2">86-1</strain>
    </source>
</reference>
<dbReference type="Gene3D" id="1.20.120.450">
    <property type="entry name" value="dinb family like domain"/>
    <property type="match status" value="1"/>
</dbReference>
<dbReference type="SUPFAM" id="SSF109854">
    <property type="entry name" value="DinB/YfiT-like putative metalloenzymes"/>
    <property type="match status" value="1"/>
</dbReference>
<sequence>METSPNTDFSIVIDGISQVIREWENKLLNLPAEAISERRNVQNRTIKQLIGHLIDSASNNQQRMVRLQYNSELVFPDYTQDNDLWIAIQNYQESDWVGLVNLWKYYNLHIIQVIKNVDRSKLGNIWTDFEGNVVTLEDMINGYLGHLHLHMGEIEELADKK</sequence>
<gene>
    <name evidence="2" type="ORF">KL86DYS1_30843</name>
</gene>
<dbReference type="AlphaFoldDB" id="A0A212JYE1"/>
<dbReference type="InterPro" id="IPR034660">
    <property type="entry name" value="DinB/YfiT-like"/>
</dbReference>
<evidence type="ECO:0000259" key="1">
    <source>
        <dbReference type="Pfam" id="PF12867"/>
    </source>
</evidence>
<dbReference type="InterPro" id="IPR024775">
    <property type="entry name" value="DinB-like"/>
</dbReference>
<dbReference type="RefSeq" id="WP_296942953.1">
    <property type="nucleotide sequence ID" value="NZ_LT599032.1"/>
</dbReference>
<name>A0A212JYE1_9BACT</name>
<protein>
    <recommendedName>
        <fullName evidence="1">DinB-like domain-containing protein</fullName>
    </recommendedName>
</protein>